<dbReference type="SUPFAM" id="SSF141986">
    <property type="entry name" value="LD-carboxypeptidase A C-terminal domain-like"/>
    <property type="match status" value="1"/>
</dbReference>
<organism evidence="2 3">
    <name type="scientific">Embleya hyalina</name>
    <dbReference type="NCBI Taxonomy" id="516124"/>
    <lineage>
        <taxon>Bacteria</taxon>
        <taxon>Bacillati</taxon>
        <taxon>Actinomycetota</taxon>
        <taxon>Actinomycetes</taxon>
        <taxon>Kitasatosporales</taxon>
        <taxon>Streptomycetaceae</taxon>
        <taxon>Embleya</taxon>
    </lineage>
</organism>
<accession>A0A401YQJ4</accession>
<reference evidence="2 3" key="1">
    <citation type="submission" date="2018-12" db="EMBL/GenBank/DDBJ databases">
        <title>Draft genome sequence of Embleya hyalina NBRC 13850T.</title>
        <authorList>
            <person name="Komaki H."/>
            <person name="Hosoyama A."/>
            <person name="Kimura A."/>
            <person name="Ichikawa N."/>
            <person name="Tamura T."/>
        </authorList>
    </citation>
    <scope>NUCLEOTIDE SEQUENCE [LARGE SCALE GENOMIC DNA]</scope>
    <source>
        <strain evidence="2 3">NBRC 13850</strain>
    </source>
</reference>
<dbReference type="InterPro" id="IPR027461">
    <property type="entry name" value="Carboxypeptidase_A_C_sf"/>
</dbReference>
<proteinExistence type="predicted"/>
<evidence type="ECO:0000313" key="2">
    <source>
        <dbReference type="EMBL" id="GCD96815.1"/>
    </source>
</evidence>
<sequence>MVLGGFLGFERDADDPTLGGWGIVDVLRDRLARLGVPVLGGIPAGHGPHPPTIPLGTEAALDTTAGTLTIRAAVV</sequence>
<feature type="domain" description="LD-carboxypeptidase C-terminal" evidence="1">
    <location>
        <begin position="2"/>
        <end position="61"/>
    </location>
</feature>
<evidence type="ECO:0000259" key="1">
    <source>
        <dbReference type="Pfam" id="PF17676"/>
    </source>
</evidence>
<comment type="caution">
    <text evidence="2">The sequence shown here is derived from an EMBL/GenBank/DDBJ whole genome shotgun (WGS) entry which is preliminary data.</text>
</comment>
<gene>
    <name evidence="2" type="ORF">EHYA_04502</name>
</gene>
<dbReference type="Proteomes" id="UP000286931">
    <property type="component" value="Unassembled WGS sequence"/>
</dbReference>
<dbReference type="Pfam" id="PF17676">
    <property type="entry name" value="Peptidase_S66C"/>
    <property type="match status" value="1"/>
</dbReference>
<dbReference type="EMBL" id="BIFH01000021">
    <property type="protein sequence ID" value="GCD96815.1"/>
    <property type="molecule type" value="Genomic_DNA"/>
</dbReference>
<name>A0A401YQJ4_9ACTN</name>
<protein>
    <recommendedName>
        <fullName evidence="1">LD-carboxypeptidase C-terminal domain-containing protein</fullName>
    </recommendedName>
</protein>
<dbReference type="InterPro" id="IPR040921">
    <property type="entry name" value="Peptidase_S66C"/>
</dbReference>
<keyword evidence="3" id="KW-1185">Reference proteome</keyword>
<dbReference type="Gene3D" id="3.50.30.60">
    <property type="entry name" value="LD-carboxypeptidase A C-terminal domain-like"/>
    <property type="match status" value="1"/>
</dbReference>
<dbReference type="AlphaFoldDB" id="A0A401YQJ4"/>
<evidence type="ECO:0000313" key="3">
    <source>
        <dbReference type="Proteomes" id="UP000286931"/>
    </source>
</evidence>